<evidence type="ECO:0000313" key="4">
    <source>
        <dbReference type="Proteomes" id="UP000233551"/>
    </source>
</evidence>
<feature type="compositionally biased region" description="Basic and acidic residues" evidence="1">
    <location>
        <begin position="135"/>
        <end position="144"/>
    </location>
</feature>
<feature type="compositionally biased region" description="Basic residues" evidence="1">
    <location>
        <begin position="124"/>
        <end position="134"/>
    </location>
</feature>
<dbReference type="Pfam" id="PF22936">
    <property type="entry name" value="Pol_BBD"/>
    <property type="match status" value="1"/>
</dbReference>
<proteinExistence type="predicted"/>
<dbReference type="PANTHER" id="PTHR47592">
    <property type="entry name" value="PBF68 PROTEIN"/>
    <property type="match status" value="1"/>
</dbReference>
<reference evidence="3 4" key="1">
    <citation type="submission" date="2017-11" db="EMBL/GenBank/DDBJ databases">
        <title>De-novo sequencing of pomegranate (Punica granatum L.) genome.</title>
        <authorList>
            <person name="Akparov Z."/>
            <person name="Amiraslanov A."/>
            <person name="Hajiyeva S."/>
            <person name="Abbasov M."/>
            <person name="Kaur K."/>
            <person name="Hamwieh A."/>
            <person name="Solovyev V."/>
            <person name="Salamov A."/>
            <person name="Braich B."/>
            <person name="Kosarev P."/>
            <person name="Mahmoud A."/>
            <person name="Hajiyev E."/>
            <person name="Babayeva S."/>
            <person name="Izzatullayeva V."/>
            <person name="Mammadov A."/>
            <person name="Mammadov A."/>
            <person name="Sharifova S."/>
            <person name="Ojaghi J."/>
            <person name="Eynullazada K."/>
            <person name="Bayramov B."/>
            <person name="Abdulazimova A."/>
            <person name="Shahmuradov I."/>
        </authorList>
    </citation>
    <scope>NUCLEOTIDE SEQUENCE [LARGE SCALE GENOMIC DNA]</scope>
    <source>
        <strain evidence="4">cv. AG2017</strain>
        <tissue evidence="3">Leaf</tissue>
    </source>
</reference>
<sequence length="303" mass="33926">MWEALRAKYGVMSATKLRELNMRFNSSAKQPNQTMRQHLRNMSSMIRDLRSGGVILSDEQQVRAVIRSLPSSWEHMKANMTHNENAAKSSSEANAAHSSQRKTNGSKHKKAGGAPRNDGETTTKKAKSTKHKRGKCDGKKDKSKLTCHNCGATDHLARSRVGFVEYRRVPVGSRSVKIGNNVNVHVEGIGTYKLNFRSGRTLYLHDVLHIPEIRQNLLSIMVEGNAFMVSPQDTGEPRSIQEALSSLARKEWTNGMNKEMKSMRTNWVSDLVDLPPGHKTIGNMWMLKVKHKAKVPSSDTRLG</sequence>
<feature type="domain" description="Retrovirus-related Pol polyprotein from transposon TNT 1-94-like beta-barrel" evidence="2">
    <location>
        <begin position="150"/>
        <end position="220"/>
    </location>
</feature>
<dbReference type="InterPro" id="IPR054722">
    <property type="entry name" value="PolX-like_BBD"/>
</dbReference>
<name>A0A2I0HMR4_PUNGR</name>
<keyword evidence="4" id="KW-1185">Reference proteome</keyword>
<feature type="region of interest" description="Disordered" evidence="1">
    <location>
        <begin position="84"/>
        <end position="144"/>
    </location>
</feature>
<protein>
    <recommendedName>
        <fullName evidence="2">Retrovirus-related Pol polyprotein from transposon TNT 1-94-like beta-barrel domain-containing protein</fullName>
    </recommendedName>
</protein>
<gene>
    <name evidence="3" type="ORF">CRG98_046631</name>
</gene>
<accession>A0A2I0HMR4</accession>
<dbReference type="EMBL" id="PGOL01007129">
    <property type="protein sequence ID" value="PKI32978.1"/>
    <property type="molecule type" value="Genomic_DNA"/>
</dbReference>
<dbReference type="Proteomes" id="UP000233551">
    <property type="component" value="Unassembled WGS sequence"/>
</dbReference>
<feature type="compositionally biased region" description="Low complexity" evidence="1">
    <location>
        <begin position="84"/>
        <end position="98"/>
    </location>
</feature>
<evidence type="ECO:0000256" key="1">
    <source>
        <dbReference type="SAM" id="MobiDB-lite"/>
    </source>
</evidence>
<dbReference type="Pfam" id="PF14223">
    <property type="entry name" value="Retrotran_gag_2"/>
    <property type="match status" value="1"/>
</dbReference>
<evidence type="ECO:0000259" key="2">
    <source>
        <dbReference type="Pfam" id="PF22936"/>
    </source>
</evidence>
<dbReference type="STRING" id="22663.A0A2I0HMR4"/>
<dbReference type="AlphaFoldDB" id="A0A2I0HMR4"/>
<evidence type="ECO:0000313" key="3">
    <source>
        <dbReference type="EMBL" id="PKI32978.1"/>
    </source>
</evidence>
<comment type="caution">
    <text evidence="3">The sequence shown here is derived from an EMBL/GenBank/DDBJ whole genome shotgun (WGS) entry which is preliminary data.</text>
</comment>
<organism evidence="3 4">
    <name type="scientific">Punica granatum</name>
    <name type="common">Pomegranate</name>
    <dbReference type="NCBI Taxonomy" id="22663"/>
    <lineage>
        <taxon>Eukaryota</taxon>
        <taxon>Viridiplantae</taxon>
        <taxon>Streptophyta</taxon>
        <taxon>Embryophyta</taxon>
        <taxon>Tracheophyta</taxon>
        <taxon>Spermatophyta</taxon>
        <taxon>Magnoliopsida</taxon>
        <taxon>eudicotyledons</taxon>
        <taxon>Gunneridae</taxon>
        <taxon>Pentapetalae</taxon>
        <taxon>rosids</taxon>
        <taxon>malvids</taxon>
        <taxon>Myrtales</taxon>
        <taxon>Lythraceae</taxon>
        <taxon>Punica</taxon>
    </lineage>
</organism>